<keyword evidence="2" id="KW-1185">Reference proteome</keyword>
<dbReference type="Proteomes" id="UP000221734">
    <property type="component" value="Chromosome Kuenenia_stuttgartiensis_MBR1"/>
</dbReference>
<dbReference type="CDD" id="cd02440">
    <property type="entry name" value="AdoMet_MTases"/>
    <property type="match status" value="1"/>
</dbReference>
<reference evidence="2" key="1">
    <citation type="submission" date="2017-10" db="EMBL/GenBank/DDBJ databases">
        <authorList>
            <person name="Frank J."/>
        </authorList>
    </citation>
    <scope>NUCLEOTIDE SEQUENCE [LARGE SCALE GENOMIC DNA]</scope>
</reference>
<dbReference type="InterPro" id="IPR029063">
    <property type="entry name" value="SAM-dependent_MTases_sf"/>
</dbReference>
<dbReference type="InterPro" id="IPR013216">
    <property type="entry name" value="Methyltransf_11"/>
</dbReference>
<proteinExistence type="predicted"/>
<dbReference type="KEGG" id="kst:KSMBR1_2321"/>
<name>A0A2C9CGK1_KUEST</name>
<dbReference type="GO" id="GO:0008757">
    <property type="term" value="F:S-adenosylmethionine-dependent methyltransferase activity"/>
    <property type="evidence" value="ECO:0007669"/>
    <property type="project" value="InterPro"/>
</dbReference>
<accession>A0A2C9CGK1</accession>
<evidence type="ECO:0000313" key="1">
    <source>
        <dbReference type="EMBL" id="SOH04816.1"/>
    </source>
</evidence>
<dbReference type="Pfam" id="PF08241">
    <property type="entry name" value="Methyltransf_11"/>
    <property type="match status" value="1"/>
</dbReference>
<dbReference type="EMBL" id="LT934425">
    <property type="protein sequence ID" value="SOH04816.1"/>
    <property type="molecule type" value="Genomic_DNA"/>
</dbReference>
<sequence length="233" mass="27510">MPNYLETNYFEDEYAQDRYPQKLCNFLTECYFKTGDSGKILLDIGSGKGNYLVGFSRNGMIVKGLDKRRECIRILPDFDICECDLGKDPFPFEDNYFDFVFSKSVLEHVYNTENIVKETYRVLKPGGITVQLTPDWATDFKYFWDDPTHVKPFTRKGLRQAFILGDFIEVECKEFYQIPFLWRHPGLVFITRIISLLPNSLKWKDKEERIQNVLIRHSKERMLLLSAQKPSQR</sequence>
<protein>
    <submittedName>
        <fullName evidence="1">Uncharacterized protein</fullName>
    </submittedName>
</protein>
<dbReference type="Gene3D" id="3.40.50.150">
    <property type="entry name" value="Vaccinia Virus protein VP39"/>
    <property type="match status" value="1"/>
</dbReference>
<organism evidence="1 2">
    <name type="scientific">Kuenenia stuttgartiensis</name>
    <dbReference type="NCBI Taxonomy" id="174633"/>
    <lineage>
        <taxon>Bacteria</taxon>
        <taxon>Pseudomonadati</taxon>
        <taxon>Planctomycetota</taxon>
        <taxon>Candidatus Brocadiia</taxon>
        <taxon>Candidatus Brocadiales</taxon>
        <taxon>Candidatus Brocadiaceae</taxon>
        <taxon>Candidatus Kuenenia</taxon>
    </lineage>
</organism>
<dbReference type="RefSeq" id="WP_157820547.1">
    <property type="nucleotide sequence ID" value="NZ_LT934425.1"/>
</dbReference>
<dbReference type="AlphaFoldDB" id="A0A2C9CGK1"/>
<dbReference type="SUPFAM" id="SSF53335">
    <property type="entry name" value="S-adenosyl-L-methionine-dependent methyltransferases"/>
    <property type="match status" value="1"/>
</dbReference>
<evidence type="ECO:0000313" key="2">
    <source>
        <dbReference type="Proteomes" id="UP000221734"/>
    </source>
</evidence>
<dbReference type="PANTHER" id="PTHR43861">
    <property type="entry name" value="TRANS-ACONITATE 2-METHYLTRANSFERASE-RELATED"/>
    <property type="match status" value="1"/>
</dbReference>
<gene>
    <name evidence="1" type="ORF">KSMBR1_2321</name>
</gene>
<dbReference type="OrthoDB" id="272052at2"/>